<sequence>MLTELICNYYIGNVSPCPSLKLITLHICTAKRSSVMRGKGLSD</sequence>
<protein>
    <submittedName>
        <fullName evidence="1">Uncharacterized protein</fullName>
    </submittedName>
</protein>
<organism evidence="1">
    <name type="scientific">Anguilla anguilla</name>
    <name type="common">European freshwater eel</name>
    <name type="synonym">Muraena anguilla</name>
    <dbReference type="NCBI Taxonomy" id="7936"/>
    <lineage>
        <taxon>Eukaryota</taxon>
        <taxon>Metazoa</taxon>
        <taxon>Chordata</taxon>
        <taxon>Craniata</taxon>
        <taxon>Vertebrata</taxon>
        <taxon>Euteleostomi</taxon>
        <taxon>Actinopterygii</taxon>
        <taxon>Neopterygii</taxon>
        <taxon>Teleostei</taxon>
        <taxon>Anguilliformes</taxon>
        <taxon>Anguillidae</taxon>
        <taxon>Anguilla</taxon>
    </lineage>
</organism>
<dbReference type="AlphaFoldDB" id="A0A0E9RE94"/>
<reference evidence="1" key="2">
    <citation type="journal article" date="2015" name="Fish Shellfish Immunol.">
        <title>Early steps in the European eel (Anguilla anguilla)-Vibrio vulnificus interaction in the gills: Role of the RtxA13 toxin.</title>
        <authorList>
            <person name="Callol A."/>
            <person name="Pajuelo D."/>
            <person name="Ebbesson L."/>
            <person name="Teles M."/>
            <person name="MacKenzie S."/>
            <person name="Amaro C."/>
        </authorList>
    </citation>
    <scope>NUCLEOTIDE SEQUENCE</scope>
</reference>
<name>A0A0E9RE94_ANGAN</name>
<reference evidence="1" key="1">
    <citation type="submission" date="2014-11" db="EMBL/GenBank/DDBJ databases">
        <authorList>
            <person name="Amaro Gonzalez C."/>
        </authorList>
    </citation>
    <scope>NUCLEOTIDE SEQUENCE</scope>
</reference>
<evidence type="ECO:0000313" key="1">
    <source>
        <dbReference type="EMBL" id="JAH26663.1"/>
    </source>
</evidence>
<dbReference type="EMBL" id="GBXM01081914">
    <property type="protein sequence ID" value="JAH26663.1"/>
    <property type="molecule type" value="Transcribed_RNA"/>
</dbReference>
<accession>A0A0E9RE94</accession>
<proteinExistence type="predicted"/>